<evidence type="ECO:0000313" key="1">
    <source>
        <dbReference type="EMBL" id="KXU91421.1"/>
    </source>
</evidence>
<dbReference type="OrthoDB" id="9108754at2"/>
<sequence>MNGKKPAGTGRVFAAHVVEAELEHLDWATQQPALQLFDAGYWRRRVLAVKGRFELTDRQLMQLEKILRRLGSSTE</sequence>
<proteinExistence type="predicted"/>
<evidence type="ECO:0000313" key="2">
    <source>
        <dbReference type="Proteomes" id="UP000075613"/>
    </source>
</evidence>
<name>A0A149Q251_9BURK</name>
<keyword evidence="2" id="KW-1185">Reference proteome</keyword>
<comment type="caution">
    <text evidence="1">The sequence shown here is derived from an EMBL/GenBank/DDBJ whole genome shotgun (WGS) entry which is preliminary data.</text>
</comment>
<dbReference type="Proteomes" id="UP000075613">
    <property type="component" value="Unassembled WGS sequence"/>
</dbReference>
<accession>A0A149Q251</accession>
<gene>
    <name evidence="1" type="ORF">CI15_01275</name>
</gene>
<dbReference type="RefSeq" id="WP_062123878.1">
    <property type="nucleotide sequence ID" value="NZ_LRBG01000001.1"/>
</dbReference>
<organism evidence="1 2">
    <name type="scientific">Paraburkholderia monticola</name>
    <dbReference type="NCBI Taxonomy" id="1399968"/>
    <lineage>
        <taxon>Bacteria</taxon>
        <taxon>Pseudomonadati</taxon>
        <taxon>Pseudomonadota</taxon>
        <taxon>Betaproteobacteria</taxon>
        <taxon>Burkholderiales</taxon>
        <taxon>Burkholderiaceae</taxon>
        <taxon>Paraburkholderia</taxon>
    </lineage>
</organism>
<reference evidence="1 2" key="1">
    <citation type="journal article" date="2015" name="Int. J. Syst. Evol. Microbiol.">
        <title>Burkholderia monticola sp. nov., isolated from mountain soil.</title>
        <authorList>
            <person name="Baek I."/>
            <person name="Seo B."/>
            <person name="Lee I."/>
            <person name="Yi H."/>
            <person name="Chun J."/>
        </authorList>
    </citation>
    <scope>NUCLEOTIDE SEQUENCE [LARGE SCALE GENOMIC DNA]</scope>
    <source>
        <strain evidence="1 2">JC2948</strain>
    </source>
</reference>
<protein>
    <submittedName>
        <fullName evidence="1">Uncharacterized protein</fullName>
    </submittedName>
</protein>
<dbReference type="EMBL" id="LRBG01000001">
    <property type="protein sequence ID" value="KXU91421.1"/>
    <property type="molecule type" value="Genomic_DNA"/>
</dbReference>
<dbReference type="AlphaFoldDB" id="A0A149Q251"/>